<evidence type="ECO:0000313" key="3">
    <source>
        <dbReference type="Proteomes" id="UP000196084"/>
    </source>
</evidence>
<dbReference type="EMBL" id="MWPH01000004">
    <property type="protein sequence ID" value="OVE83192.1"/>
    <property type="molecule type" value="Genomic_DNA"/>
</dbReference>
<sequence>MQEIQLRVVDLDGQTKLAVPATTVERTDEILGEMTHGQVILHREAWADVDDVLDQRNDRLVVDGPRTSGEFIAGRFDVDERGDGTVIVGIEGFELDAKDAEPTGANVVYQNVEDSEIVTDLIDQVPTLEVGMVETLATNLSMSFSHAEPSKALRDVCEATGAELRYNDDRTVDYIDRIGEDKADVVLSPAEQAVIGELEIVEDARENITHIRGFGAQSGPDQITAEAIADSYDGGRETWREYENKDVKEQSRLQRIIDQMVAEYDGEPRHLEIELETANTDIQLGDRVHVHLPEENIDRMLRVIKRRSLLGSAGATLSLVLSNRLLTADEDAQENRKDLQRFNRGYQGFVDRSQITSGWDVAGDGTPQELVVVNWPDDILEEKDVTLAVQGRAWRSPINPTEHVHNVSLETDDHDHLVDVLTTSGASASDSDNIDPFAQGGSQDGSFSISDDISVPSLDGDTRTCIIFVDFAISTDETELGSFAGDVNLDVSSGFSTIYSDSGQTTLLNAVPKTWMVVYTGSAIQGDTVDIEFSGSTNYDSYVRYDISAVALGDHDHMVDILEDTDEDGGQTLFETTEPEDAAIPEVITEFDGQQYYPTDVTVEINGSTVGTISGDGSSSWTETISLEDELTPGLNTITATPETRGELNLALSSELFRRGRSE</sequence>
<proteinExistence type="predicted"/>
<reference evidence="2 3" key="1">
    <citation type="submission" date="2017-02" db="EMBL/GenBank/DDBJ databases">
        <title>Natronthermophilus aegyptiacus gen. nov.,sp. nov., an aerobic, extremely halophilic alkalithermophilic archaeon isolated from the athalassohaline Wadi An Natrun, Egypt.</title>
        <authorList>
            <person name="Zhao B."/>
        </authorList>
    </citation>
    <scope>NUCLEOTIDE SEQUENCE [LARGE SCALE GENOMIC DNA]</scope>
    <source>
        <strain evidence="2 3">CGMCC 1.3597</strain>
    </source>
</reference>
<organism evidence="2 3">
    <name type="scientific">Natronolimnobius baerhuensis</name>
    <dbReference type="NCBI Taxonomy" id="253108"/>
    <lineage>
        <taxon>Archaea</taxon>
        <taxon>Methanobacteriati</taxon>
        <taxon>Methanobacteriota</taxon>
        <taxon>Stenosarchaea group</taxon>
        <taxon>Halobacteria</taxon>
        <taxon>Halobacteriales</taxon>
        <taxon>Natrialbaceae</taxon>
        <taxon>Natronolimnobius</taxon>
    </lineage>
</organism>
<name>A0A202E4K4_9EURY</name>
<feature type="region of interest" description="Disordered" evidence="1">
    <location>
        <begin position="425"/>
        <end position="445"/>
    </location>
</feature>
<evidence type="ECO:0008006" key="4">
    <source>
        <dbReference type="Google" id="ProtNLM"/>
    </source>
</evidence>
<keyword evidence="3" id="KW-1185">Reference proteome</keyword>
<gene>
    <name evidence="2" type="ORF">B2G88_17445</name>
</gene>
<dbReference type="OrthoDB" id="351190at2157"/>
<evidence type="ECO:0000313" key="2">
    <source>
        <dbReference type="EMBL" id="OVE83192.1"/>
    </source>
</evidence>
<dbReference type="RefSeq" id="WP_087715520.1">
    <property type="nucleotide sequence ID" value="NZ_MWPH01000004.1"/>
</dbReference>
<accession>A0A202E4K4</accession>
<comment type="caution">
    <text evidence="2">The sequence shown here is derived from an EMBL/GenBank/DDBJ whole genome shotgun (WGS) entry which is preliminary data.</text>
</comment>
<dbReference type="Proteomes" id="UP000196084">
    <property type="component" value="Unassembled WGS sequence"/>
</dbReference>
<dbReference type="AlphaFoldDB" id="A0A202E4K4"/>
<evidence type="ECO:0000256" key="1">
    <source>
        <dbReference type="SAM" id="MobiDB-lite"/>
    </source>
</evidence>
<protein>
    <recommendedName>
        <fullName evidence="4">Phage tail protein</fullName>
    </recommendedName>
</protein>